<dbReference type="PANTHER" id="PTHR30572">
    <property type="entry name" value="MEMBRANE COMPONENT OF TRANSPORTER-RELATED"/>
    <property type="match status" value="1"/>
</dbReference>
<evidence type="ECO:0000256" key="1">
    <source>
        <dbReference type="ARBA" id="ARBA00004651"/>
    </source>
</evidence>
<feature type="transmembrane region" description="Helical" evidence="6">
    <location>
        <begin position="835"/>
        <end position="856"/>
    </location>
</feature>
<dbReference type="InterPro" id="IPR003838">
    <property type="entry name" value="ABC3_permease_C"/>
</dbReference>
<dbReference type="Proteomes" id="UP001302349">
    <property type="component" value="Chromosome"/>
</dbReference>
<reference evidence="9 10" key="1">
    <citation type="journal article" date="2023" name="Microbiol. Resour. Announc.">
        <title>Complete Genome Sequence of Imperialibacter roseus strain P4T.</title>
        <authorList>
            <person name="Tizabi D.R."/>
            <person name="Bachvaroff T."/>
            <person name="Hill R.T."/>
        </authorList>
    </citation>
    <scope>NUCLEOTIDE SEQUENCE [LARGE SCALE GENOMIC DNA]</scope>
    <source>
        <strain evidence="9 10">P4T</strain>
    </source>
</reference>
<feature type="domain" description="ABC3 transporter permease C-terminal" evidence="7">
    <location>
        <begin position="754"/>
        <end position="863"/>
    </location>
</feature>
<comment type="subcellular location">
    <subcellularLocation>
        <location evidence="1">Cell membrane</location>
        <topology evidence="1">Multi-pass membrane protein</topology>
    </subcellularLocation>
</comment>
<dbReference type="InterPro" id="IPR047699">
    <property type="entry name" value="Permease_put_prefix"/>
</dbReference>
<dbReference type="Pfam" id="PF12704">
    <property type="entry name" value="MacB_PCD"/>
    <property type="match status" value="1"/>
</dbReference>
<accession>A0ABZ0IHI6</accession>
<name>A0ABZ0IHI6_9BACT</name>
<evidence type="ECO:0000313" key="10">
    <source>
        <dbReference type="Proteomes" id="UP001302349"/>
    </source>
</evidence>
<evidence type="ECO:0000256" key="2">
    <source>
        <dbReference type="ARBA" id="ARBA00022475"/>
    </source>
</evidence>
<dbReference type="RefSeq" id="WP_317487314.1">
    <property type="nucleotide sequence ID" value="NZ_CP136051.1"/>
</dbReference>
<feature type="transmembrane region" description="Helical" evidence="6">
    <location>
        <begin position="501"/>
        <end position="522"/>
    </location>
</feature>
<feature type="domain" description="MacB-like periplasmic core" evidence="8">
    <location>
        <begin position="97"/>
        <end position="314"/>
    </location>
</feature>
<feature type="transmembrane region" description="Helical" evidence="6">
    <location>
        <begin position="406"/>
        <end position="432"/>
    </location>
</feature>
<dbReference type="NCBIfam" id="NF038404">
    <property type="entry name" value="perm_prefix_2"/>
    <property type="match status" value="1"/>
</dbReference>
<organism evidence="9 10">
    <name type="scientific">Imperialibacter roseus</name>
    <dbReference type="NCBI Taxonomy" id="1324217"/>
    <lineage>
        <taxon>Bacteria</taxon>
        <taxon>Pseudomonadati</taxon>
        <taxon>Bacteroidota</taxon>
        <taxon>Cytophagia</taxon>
        <taxon>Cytophagales</taxon>
        <taxon>Flammeovirgaceae</taxon>
        <taxon>Imperialibacter</taxon>
    </lineage>
</organism>
<feature type="transmembrane region" description="Helical" evidence="6">
    <location>
        <begin position="751"/>
        <end position="773"/>
    </location>
</feature>
<keyword evidence="4 6" id="KW-1133">Transmembrane helix</keyword>
<feature type="transmembrane region" description="Helical" evidence="6">
    <location>
        <begin position="360"/>
        <end position="385"/>
    </location>
</feature>
<keyword evidence="3 6" id="KW-0812">Transmembrane</keyword>
<sequence>MNKSTQPPKLPLLFFRWFCHPDYREDIEGDLTERFEMRVEEKGAFAAKALFWLEVLKLLRPDIVRPFEGAKRLDHYGMLKNHIKITLRYLKSHKAFTFINLVGLTTGILVCFFALLFVEFELSYDKYHENSEHIYRLVTDVQTPNGARLESSAPPMAPAVTANFPAVTDYARVFLDYMIVQSDPETFMREDLAYADASVFSVFTLPLVASNSATVLDAPYDAVLSETAAVKYFGTTDCLGKQLTLDGSTNVYVVGVMKDMPYNSHFRTDIFLSMKLLTEVWNPGIKSNWHAFGTYTYLLLQNKPNIASLNKELTSFVAQHVDAEKGSYSISIEPLTELYLHAEARGFRTGSSVTGSINNVYILAIVALLVLSIAGFNFVNLSTALSLNRAKEISVRKVLGAAKRQLLFQFLADAVFLSLVAFTLALAMFVLFSPFFNQLVGKPISTNIFNHLGFVGSLLALTMGVGLLAGIYPAFFLSGFDPVSGLKGKVKSGSHGHSIRKSLVVAQFFFSVMLIASTLGVYRQLHFMQNKDLGYSKDQKLVLDFYFDENIRDNEKTVKQELLAVPGVTAVSMSSCVPGNIDRRYNLLIPGADGNITSYVSDFYRVDFDFINQYKMEIVAGRGFQEELQSDITGAVILNETAARTLGYSSPAEVVGKSFEQQNRYKGTVIGVVKDFHFKSLKEKITPLALQIDPSRYTLLTLDVSGNNMHDVVDRLEDKWVDFGPKRPFSYYFADQAYQAQYQAEDHFGKLVLIFASIALMLSVLGLLGLSALDTQQRAKEIGIRKILGASPSSLLGLLSKDFLLLVLVASALAVPVSFFGLSSWLEGFAYRIDVAWWLFAIATSVVVILSVVIIASQVVKAALANPIHALRDE</sequence>
<evidence type="ECO:0000259" key="8">
    <source>
        <dbReference type="Pfam" id="PF12704"/>
    </source>
</evidence>
<gene>
    <name evidence="9" type="ORF">RT717_15590</name>
</gene>
<evidence type="ECO:0000259" key="7">
    <source>
        <dbReference type="Pfam" id="PF02687"/>
    </source>
</evidence>
<evidence type="ECO:0000313" key="9">
    <source>
        <dbReference type="EMBL" id="WOK04504.1"/>
    </source>
</evidence>
<feature type="domain" description="ABC3 transporter permease C-terminal" evidence="7">
    <location>
        <begin position="365"/>
        <end position="478"/>
    </location>
</feature>
<keyword evidence="5 6" id="KW-0472">Membrane</keyword>
<proteinExistence type="predicted"/>
<dbReference type="InterPro" id="IPR050250">
    <property type="entry name" value="Macrolide_Exporter_MacB"/>
</dbReference>
<evidence type="ECO:0000256" key="3">
    <source>
        <dbReference type="ARBA" id="ARBA00022692"/>
    </source>
</evidence>
<dbReference type="InterPro" id="IPR025857">
    <property type="entry name" value="MacB_PCD"/>
</dbReference>
<evidence type="ECO:0000256" key="4">
    <source>
        <dbReference type="ARBA" id="ARBA00022989"/>
    </source>
</evidence>
<keyword evidence="2" id="KW-1003">Cell membrane</keyword>
<evidence type="ECO:0000256" key="6">
    <source>
        <dbReference type="SAM" id="Phobius"/>
    </source>
</evidence>
<feature type="transmembrane region" description="Helical" evidence="6">
    <location>
        <begin position="98"/>
        <end position="118"/>
    </location>
</feature>
<feature type="transmembrane region" description="Helical" evidence="6">
    <location>
        <begin position="803"/>
        <end position="823"/>
    </location>
</feature>
<dbReference type="Pfam" id="PF02687">
    <property type="entry name" value="FtsX"/>
    <property type="match status" value="2"/>
</dbReference>
<dbReference type="PANTHER" id="PTHR30572:SF18">
    <property type="entry name" value="ABC-TYPE MACROLIDE FAMILY EXPORT SYSTEM PERMEASE COMPONENT 2"/>
    <property type="match status" value="1"/>
</dbReference>
<protein>
    <submittedName>
        <fullName evidence="9">FtsX-like permease family protein</fullName>
    </submittedName>
</protein>
<evidence type="ECO:0000256" key="5">
    <source>
        <dbReference type="ARBA" id="ARBA00023136"/>
    </source>
</evidence>
<keyword evidence="10" id="KW-1185">Reference proteome</keyword>
<dbReference type="EMBL" id="CP136051">
    <property type="protein sequence ID" value="WOK04504.1"/>
    <property type="molecule type" value="Genomic_DNA"/>
</dbReference>
<feature type="transmembrane region" description="Helical" evidence="6">
    <location>
        <begin position="452"/>
        <end position="480"/>
    </location>
</feature>